<dbReference type="EMBL" id="CAJNIZ010004624">
    <property type="protein sequence ID" value="CAE7234524.1"/>
    <property type="molecule type" value="Genomic_DNA"/>
</dbReference>
<dbReference type="Gene3D" id="2.160.10.10">
    <property type="entry name" value="Hexapeptide repeat proteins"/>
    <property type="match status" value="2"/>
</dbReference>
<accession>A0A812KX12</accession>
<evidence type="ECO:0000259" key="4">
    <source>
        <dbReference type="PROSITE" id="PS50075"/>
    </source>
</evidence>
<feature type="coiled-coil region" evidence="1">
    <location>
        <begin position="427"/>
        <end position="468"/>
    </location>
</feature>
<dbReference type="GO" id="GO:0044550">
    <property type="term" value="P:secondary metabolite biosynthetic process"/>
    <property type="evidence" value="ECO:0007669"/>
    <property type="project" value="TreeGrafter"/>
</dbReference>
<keyword evidence="3" id="KW-0812">Transmembrane</keyword>
<dbReference type="PROSITE" id="PS00455">
    <property type="entry name" value="AMP_BINDING"/>
    <property type="match status" value="2"/>
</dbReference>
<dbReference type="PANTHER" id="PTHR45527">
    <property type="entry name" value="NONRIBOSOMAL PEPTIDE SYNTHETASE"/>
    <property type="match status" value="1"/>
</dbReference>
<feature type="non-terminal residue" evidence="5">
    <location>
        <position position="2458"/>
    </location>
</feature>
<reference evidence="5" key="1">
    <citation type="submission" date="2021-02" db="EMBL/GenBank/DDBJ databases">
        <authorList>
            <person name="Dougan E. K."/>
            <person name="Rhodes N."/>
            <person name="Thang M."/>
            <person name="Chan C."/>
        </authorList>
    </citation>
    <scope>NUCLEOTIDE SEQUENCE</scope>
</reference>
<dbReference type="InterPro" id="IPR020845">
    <property type="entry name" value="AMP-binding_CS"/>
</dbReference>
<feature type="region of interest" description="Disordered" evidence="2">
    <location>
        <begin position="2384"/>
        <end position="2403"/>
    </location>
</feature>
<feature type="region of interest" description="Disordered" evidence="2">
    <location>
        <begin position="2169"/>
        <end position="2230"/>
    </location>
</feature>
<dbReference type="SUPFAM" id="SSF47336">
    <property type="entry name" value="ACP-like"/>
    <property type="match status" value="1"/>
</dbReference>
<evidence type="ECO:0000256" key="1">
    <source>
        <dbReference type="SAM" id="Coils"/>
    </source>
</evidence>
<evidence type="ECO:0000256" key="3">
    <source>
        <dbReference type="SAM" id="Phobius"/>
    </source>
</evidence>
<protein>
    <submittedName>
        <fullName evidence="5">LgrD protein</fullName>
    </submittedName>
</protein>
<dbReference type="InterPro" id="IPR009081">
    <property type="entry name" value="PP-bd_ACP"/>
</dbReference>
<dbReference type="InterPro" id="IPR042099">
    <property type="entry name" value="ANL_N_sf"/>
</dbReference>
<dbReference type="PROSITE" id="PS50075">
    <property type="entry name" value="CARRIER"/>
    <property type="match status" value="1"/>
</dbReference>
<proteinExistence type="predicted"/>
<keyword evidence="6" id="KW-1185">Reference proteome</keyword>
<evidence type="ECO:0000313" key="6">
    <source>
        <dbReference type="Proteomes" id="UP000649617"/>
    </source>
</evidence>
<evidence type="ECO:0000313" key="5">
    <source>
        <dbReference type="EMBL" id="CAE7234524.1"/>
    </source>
</evidence>
<comment type="caution">
    <text evidence="5">The sequence shown here is derived from an EMBL/GenBank/DDBJ whole genome shotgun (WGS) entry which is preliminary data.</text>
</comment>
<dbReference type="SUPFAM" id="SSF56801">
    <property type="entry name" value="Acetyl-CoA synthetase-like"/>
    <property type="match status" value="3"/>
</dbReference>
<dbReference type="Gene3D" id="3.30.300.30">
    <property type="match status" value="1"/>
</dbReference>
<dbReference type="GO" id="GO:0031177">
    <property type="term" value="F:phosphopantetheine binding"/>
    <property type="evidence" value="ECO:0007669"/>
    <property type="project" value="TreeGrafter"/>
</dbReference>
<dbReference type="SUPFAM" id="SSF51161">
    <property type="entry name" value="Trimeric LpxA-like enzymes"/>
    <property type="match status" value="2"/>
</dbReference>
<dbReference type="Pfam" id="PF00501">
    <property type="entry name" value="AMP-binding"/>
    <property type="match status" value="2"/>
</dbReference>
<feature type="domain" description="Carrier" evidence="4">
    <location>
        <begin position="994"/>
        <end position="1071"/>
    </location>
</feature>
<dbReference type="InterPro" id="IPR045851">
    <property type="entry name" value="AMP-bd_C_sf"/>
</dbReference>
<feature type="coiled-coil region" evidence="1">
    <location>
        <begin position="1891"/>
        <end position="1989"/>
    </location>
</feature>
<feature type="transmembrane region" description="Helical" evidence="3">
    <location>
        <begin position="1423"/>
        <end position="1444"/>
    </location>
</feature>
<gene>
    <name evidence="5" type="primary">lgrD</name>
    <name evidence="5" type="ORF">SPIL2461_LOCUS3737</name>
</gene>
<keyword evidence="1" id="KW-0175">Coiled coil</keyword>
<dbReference type="Proteomes" id="UP000649617">
    <property type="component" value="Unassembled WGS sequence"/>
</dbReference>
<keyword evidence="3" id="KW-1133">Transmembrane helix</keyword>
<organism evidence="5 6">
    <name type="scientific">Symbiodinium pilosum</name>
    <name type="common">Dinoflagellate</name>
    <dbReference type="NCBI Taxonomy" id="2952"/>
    <lineage>
        <taxon>Eukaryota</taxon>
        <taxon>Sar</taxon>
        <taxon>Alveolata</taxon>
        <taxon>Dinophyceae</taxon>
        <taxon>Suessiales</taxon>
        <taxon>Symbiodiniaceae</taxon>
        <taxon>Symbiodinium</taxon>
    </lineage>
</organism>
<dbReference type="OrthoDB" id="416786at2759"/>
<name>A0A812KX12_SYMPI</name>
<dbReference type="InterPro" id="IPR036736">
    <property type="entry name" value="ACP-like_sf"/>
</dbReference>
<dbReference type="PANTHER" id="PTHR45527:SF1">
    <property type="entry name" value="FATTY ACID SYNTHASE"/>
    <property type="match status" value="1"/>
</dbReference>
<evidence type="ECO:0000256" key="2">
    <source>
        <dbReference type="SAM" id="MobiDB-lite"/>
    </source>
</evidence>
<sequence>MANSIRKVLRKALASLDLPSDSDEVPEPHQRRADEHVVTIVLDRGVKSIAAVHAVMLERCAYNAFDVGEPVEKLRSWVEVSRPPVMISDAAVLKRLGLTDIAATLGDFPRIVLDVDLALQKTDNKCTLACPPKHDENDLDRLAYLIFTSGSTGKPKAVMIRHKSALNVVRIWGKYVGLGSHDRFAQVASMSWDVHIIEVYGTMSAGATSVTCPDMIKKSGPDMQVWLKDREITGMSVVPSHLRTMAGGGADVSRTSAGLPHLRILDVGGEALGADVVSTWAPGSRWQAPILRLLGARVGKRFFCMNELVLVDAPFTEIGDDVTVDYDGQVRCHSFEDFRLKFTHYNVGNRVTIMSGASVAMCNAGDGAVLRPGSLSWKGSHLEPDTVYEGAPAAALDDLERGLSRLSEGWNLACTDARLNHMHIPDEAAASAEAAALRARVQQLEESTASASDGLEELRQKVNEAENEFSKHDFGCPLEAATIEEESVARMANSIRKVLRKALASLDLPSDSDEVPEPHQRRADEHVVTIVLDRGVKSIAAVHAVMLERCAYNAFDVGEPVEKLRSWVEVSRPPVMISDAAVLKRLGLTDIAATLGDFPRIVLDVDLALQKTDNKCTLACPPKHDENDLDRLAYLIFTSGSTGKPKAVMIRHKSALNVVRIWGKYVGLGSHDRFAQVASMSWDVHIIEVYGTMSAGATSVTCPDMIKKSGPDMQVWLKDREITGMSVVPSHLRTMAGGGADVSRTSAGLPHLRILDVGGEALGADVVSTWAPGRRLFNSYGPSEISVVCTGAYVNPGDVITIGAELPTYTCYIVDPENLDIKPDGERGVLFVGGIGLARGYLEEEEKTKAKFVELPGIGRVYNTGDLASRDQFGRIHYHGRVDWQVKVRGIRIELEALEQAIIELPSVKHCEARVLDNGQRLVLLASGQDVSEAELKSQAASLGRGYVLSQVKIVENDAWKFNASGKLLRNVVSLGEEEASEVKKDAWEVFEKAGVSDLELEIAACLAPQLSVDSWNRDSHFMEDLGVDSGGFGRLISQTRSKPSLQKIDLQMLFEHPTVRSLAACLSAQSAESDSEDEVIPLETNTLLDSFLCAAEQHPHAICLEVGQQSLSYLQLRRQMMAYQRLLHQAKPSKGSLVAIRLDSVDKLGAMLGVLREGCAFSFLGDDFAEQIKVLKPHFILARSDDSTWAQLWKLCDSNDTSMLVDVSSADSLLSHAPKARKAPQADDVCCVGLEVRGGVQSAVPASHSTMLEALATWRPLVQGTRISSVTKPGSAGEILSTWSILVSGATHVVCQAERIPQARLELLICEHDGIPGRVARQANLLQIPAEGGFKAVPEAVSEFGRAGTAESFRSRALRSSSLLSLASSLAPYVLGRSQEEDPKSFGKHSRPVLCGAVQGMAILGQPVFVAARLLFAERVMLPLAFVLPLWQIFLVLITVLTLEQFVRVLMLVALKWLLIGRYKEGDHDIYSLFYLRHWLVEHAAKGTIVGQNAHQGSSIAFLFLRNLALRALGADVRLTSVVTARVVAYDLVSVGDLATVHGPRHLTAVNYGSRRMVLKAVKVGAGAYVGPNCTLEPGCEIAAAGYVEPLSSVPAGMIVDSRVCGVPAQVVGPKDLSRLPKAAEVRSFRTGAALFATAYWMLILPKALMPFMGVIAFQLLSLYPWDQQEVLQEKTMYPEHTDLLPAELLDQLKWIPLIAFGVSMLNTVLQLGGTALLCRVLPKVKPPCTYSLLSIRAQIAALKMSMVLQASEMLADASIVPAFIRMCGATFGHGCAMGLQVTLPETLVVGKGCFFATGNILTSVDVDQGKFNVPCITYMSDHTFLGNHNHLPEGLPEGSFCGVGSHDWPDFLAARLSHAASQLTVVSAAAATEASVLRDKVKQLEDSTASAIRDGVQELRQKLKDAEAQSQDASKKVAEEAAAEASVLRDKVKQLEVSMGESAEEAEQTKAKLARLQKTLLDSEAASEDLRLKLANSESAKESLQDSCMLRQNPVEGSEPPELAGGLEHVTLNHVEASTQQLEKLSSNLREHLRRVGESSADQEASAQNFGVRLRSIQVAAADKENEEAELWAHLRHVEAGHSDSELPEALRAKLREVVLDASQTTTAGEGFQVRLRHVEAAAAETQAASEKLQVQLRHAEASSAHLEDEVQALRVKLIHRPRREVDHAAVQTEGQQSLSGRTDRKGPARKTVLFGEEEHQSLPGSVVSHKTEEEDVDEEKPGVRRAKSRIKSVDFQRMGSAVSYVLESEEERSGSEDGDLAMVTRKLFLKHDKDGTGRIEWESGEAIKFLEEFFWLHKQPPPKIPKPAFHSLYSQVKMDSKESDASLEDQETGLNIEEMTAFASKVHQFVYKQLGKEMREQRKSFAISTGDTEVLKQLSMKEAAQDPSRRGTQRRATLGGVKLQDLAADVPDEEEVAQRRVTQRRATLGGARLQDAGADDGEVAFQRLATRRATR</sequence>
<dbReference type="Pfam" id="PF00550">
    <property type="entry name" value="PP-binding"/>
    <property type="match status" value="1"/>
</dbReference>
<dbReference type="InterPro" id="IPR011004">
    <property type="entry name" value="Trimer_LpxA-like_sf"/>
</dbReference>
<dbReference type="GO" id="GO:0043041">
    <property type="term" value="P:amino acid activation for nonribosomal peptide biosynthetic process"/>
    <property type="evidence" value="ECO:0007669"/>
    <property type="project" value="TreeGrafter"/>
</dbReference>
<dbReference type="GO" id="GO:0005737">
    <property type="term" value="C:cytoplasm"/>
    <property type="evidence" value="ECO:0007669"/>
    <property type="project" value="TreeGrafter"/>
</dbReference>
<dbReference type="Gene3D" id="1.10.1200.10">
    <property type="entry name" value="ACP-like"/>
    <property type="match status" value="1"/>
</dbReference>
<feature type="coiled-coil region" evidence="1">
    <location>
        <begin position="2125"/>
        <end position="2159"/>
    </location>
</feature>
<dbReference type="Gene3D" id="3.40.50.12780">
    <property type="entry name" value="N-terminal domain of ligase-like"/>
    <property type="match status" value="3"/>
</dbReference>
<dbReference type="InterPro" id="IPR000873">
    <property type="entry name" value="AMP-dep_synth/lig_dom"/>
</dbReference>
<keyword evidence="3" id="KW-0472">Membrane</keyword>